<reference evidence="2 3" key="1">
    <citation type="submission" date="2018-03" db="EMBL/GenBank/DDBJ databases">
        <title>Alkalicoccus saliphilus sp. nov., isolated from a mineral pool.</title>
        <authorList>
            <person name="Zhao B."/>
        </authorList>
    </citation>
    <scope>NUCLEOTIDE SEQUENCE [LARGE SCALE GENOMIC DNA]</scope>
    <source>
        <strain evidence="2 3">6AG</strain>
    </source>
</reference>
<evidence type="ECO:0000313" key="3">
    <source>
        <dbReference type="Proteomes" id="UP000240509"/>
    </source>
</evidence>
<comment type="caution">
    <text evidence="2">The sequence shown here is derived from an EMBL/GenBank/DDBJ whole genome shotgun (WGS) entry which is preliminary data.</text>
</comment>
<keyword evidence="3" id="KW-1185">Reference proteome</keyword>
<feature type="transmembrane region" description="Helical" evidence="1">
    <location>
        <begin position="204"/>
        <end position="226"/>
    </location>
</feature>
<keyword evidence="1" id="KW-1133">Transmembrane helix</keyword>
<dbReference type="RefSeq" id="WP_107583304.1">
    <property type="nucleotide sequence ID" value="NZ_PZJJ01000002.1"/>
</dbReference>
<feature type="transmembrane region" description="Helical" evidence="1">
    <location>
        <begin position="89"/>
        <end position="111"/>
    </location>
</feature>
<sequence>MKNNKAVSVLIQEQLKWTLWFIGILYLVRIGVYFLGDFSQEPELTELVFLNFAYDPSKIYMLVIGLMSVYMFLGFCIEHGLTRKHYYQAAALSATALALFITALIILIAVIDSFIFGTDPAAFHLIEAGTTAGSLAASFPAYFITVFMYYVLGMFVNSGFYRFGWIAGLGFVAAGFFFLLIESLIWGTYYAVFNIGVLTEGLSALPAVLATVVLTAIIYSASAAVIKDTPVKIE</sequence>
<protein>
    <recommendedName>
        <fullName evidence="4">DUF4052 domain-containing protein</fullName>
    </recommendedName>
</protein>
<keyword evidence="1" id="KW-0472">Membrane</keyword>
<proteinExistence type="predicted"/>
<accession>A0A2T4U9R4</accession>
<dbReference type="EMBL" id="PZJJ01000002">
    <property type="protein sequence ID" value="PTL40127.1"/>
    <property type="molecule type" value="Genomic_DNA"/>
</dbReference>
<feature type="transmembrane region" description="Helical" evidence="1">
    <location>
        <begin position="20"/>
        <end position="39"/>
    </location>
</feature>
<evidence type="ECO:0000256" key="1">
    <source>
        <dbReference type="SAM" id="Phobius"/>
    </source>
</evidence>
<keyword evidence="1" id="KW-0812">Transmembrane</keyword>
<name>A0A2T4U9R4_9BACI</name>
<feature type="transmembrane region" description="Helical" evidence="1">
    <location>
        <begin position="164"/>
        <end position="192"/>
    </location>
</feature>
<feature type="transmembrane region" description="Helical" evidence="1">
    <location>
        <begin position="131"/>
        <end position="152"/>
    </location>
</feature>
<dbReference type="AlphaFoldDB" id="A0A2T4U9R4"/>
<organism evidence="2 3">
    <name type="scientific">Alkalicoccus saliphilus</name>
    <dbReference type="NCBI Taxonomy" id="200989"/>
    <lineage>
        <taxon>Bacteria</taxon>
        <taxon>Bacillati</taxon>
        <taxon>Bacillota</taxon>
        <taxon>Bacilli</taxon>
        <taxon>Bacillales</taxon>
        <taxon>Bacillaceae</taxon>
        <taxon>Alkalicoccus</taxon>
    </lineage>
</organism>
<evidence type="ECO:0008006" key="4">
    <source>
        <dbReference type="Google" id="ProtNLM"/>
    </source>
</evidence>
<dbReference type="OrthoDB" id="2388713at2"/>
<dbReference type="Proteomes" id="UP000240509">
    <property type="component" value="Unassembled WGS sequence"/>
</dbReference>
<evidence type="ECO:0000313" key="2">
    <source>
        <dbReference type="EMBL" id="PTL40127.1"/>
    </source>
</evidence>
<gene>
    <name evidence="2" type="ORF">C6Y45_01740</name>
</gene>
<feature type="transmembrane region" description="Helical" evidence="1">
    <location>
        <begin position="59"/>
        <end position="77"/>
    </location>
</feature>